<sequence>MNAACARHIEHFPHELVVIELDAATLLSLRALLHHSRRFGRPYRGARAGHWTTAAIMDANNQLARLRRIEGRNTA</sequence>
<protein>
    <submittedName>
        <fullName evidence="1">Uncharacterized protein</fullName>
    </submittedName>
</protein>
<dbReference type="Proteomes" id="UP000218023">
    <property type="component" value="Unassembled WGS sequence"/>
</dbReference>
<proteinExistence type="predicted"/>
<reference evidence="1 2" key="1">
    <citation type="submission" date="2017-09" db="EMBL/GenBank/DDBJ databases">
        <title>Paracoccus alkalisoli sp. nov., isolated from saline alkaline soil.</title>
        <authorList>
            <person name="Dong X."/>
            <person name="Zhang G."/>
        </authorList>
    </citation>
    <scope>NUCLEOTIDE SEQUENCE [LARGE SCALE GENOMIC DNA]</scope>
    <source>
        <strain evidence="1 2">WN007</strain>
    </source>
</reference>
<dbReference type="EMBL" id="NSJZ01000027">
    <property type="protein sequence ID" value="PAU95967.1"/>
    <property type="molecule type" value="Genomic_DNA"/>
</dbReference>
<organism evidence="1 2">
    <name type="scientific">Paracoccus salipaludis</name>
    <dbReference type="NCBI Taxonomy" id="2032623"/>
    <lineage>
        <taxon>Bacteria</taxon>
        <taxon>Pseudomonadati</taxon>
        <taxon>Pseudomonadota</taxon>
        <taxon>Alphaproteobacteria</taxon>
        <taxon>Rhodobacterales</taxon>
        <taxon>Paracoccaceae</taxon>
        <taxon>Paracoccus</taxon>
    </lineage>
</organism>
<evidence type="ECO:0000313" key="1">
    <source>
        <dbReference type="EMBL" id="PAU95967.1"/>
    </source>
</evidence>
<dbReference type="AlphaFoldDB" id="A0A2A2GGB2"/>
<accession>A0A2A2GGB2</accession>
<evidence type="ECO:0000313" key="2">
    <source>
        <dbReference type="Proteomes" id="UP000218023"/>
    </source>
</evidence>
<gene>
    <name evidence="1" type="ORF">CK240_16165</name>
</gene>
<comment type="caution">
    <text evidence="1">The sequence shown here is derived from an EMBL/GenBank/DDBJ whole genome shotgun (WGS) entry which is preliminary data.</text>
</comment>
<name>A0A2A2GGB2_9RHOB</name>
<keyword evidence="2" id="KW-1185">Reference proteome</keyword>